<accession>W4F1B1</accession>
<feature type="domain" description="Methyl-accepting transducer" evidence="10">
    <location>
        <begin position="281"/>
        <end position="552"/>
    </location>
</feature>
<dbReference type="Gene3D" id="1.10.287.950">
    <property type="entry name" value="Methyl-accepting chemotaxis protein"/>
    <property type="match status" value="1"/>
</dbReference>
<dbReference type="PROSITE" id="PS50111">
    <property type="entry name" value="CHEMOTAXIS_TRANSDUC_2"/>
    <property type="match status" value="1"/>
</dbReference>
<dbReference type="EMBL" id="ASQA01000013">
    <property type="protein sequence ID" value="ETT86550.1"/>
    <property type="molecule type" value="Genomic_DNA"/>
</dbReference>
<keyword evidence="6 8" id="KW-0807">Transducer</keyword>
<comment type="subcellular location">
    <subcellularLocation>
        <location evidence="1">Cell membrane</location>
        <topology evidence="1">Multi-pass membrane protein</topology>
    </subcellularLocation>
</comment>
<dbReference type="InterPro" id="IPR004089">
    <property type="entry name" value="MCPsignal_dom"/>
</dbReference>
<dbReference type="SUPFAM" id="SSF58104">
    <property type="entry name" value="Methyl-accepting chemotaxis protein (MCP) signaling domain"/>
    <property type="match status" value="1"/>
</dbReference>
<dbReference type="InterPro" id="IPR033463">
    <property type="entry name" value="sCache_3"/>
</dbReference>
<reference evidence="12 13" key="1">
    <citation type="journal article" date="2014" name="BMC Genomics">
        <title>Genomic comparison of sporeforming bacilli isolated from milk.</title>
        <authorList>
            <person name="Moreno Switt A.I."/>
            <person name="Andrus A.D."/>
            <person name="Ranieri M.L."/>
            <person name="Orsi R.H."/>
            <person name="Ivy R."/>
            <person name="den Bakker H.C."/>
            <person name="Martin N.H."/>
            <person name="Wiedmann M."/>
            <person name="Boor K.J."/>
        </authorList>
    </citation>
    <scope>NUCLEOTIDE SEQUENCE [LARGE SCALE GENOMIC DNA]</scope>
    <source>
        <strain evidence="12 13">FSL R5-213</strain>
    </source>
</reference>
<comment type="similarity">
    <text evidence="7">Belongs to the methyl-accepting chemotaxis (MCP) protein family.</text>
</comment>
<evidence type="ECO:0000256" key="7">
    <source>
        <dbReference type="ARBA" id="ARBA00029447"/>
    </source>
</evidence>
<dbReference type="AlphaFoldDB" id="W4F1B1"/>
<comment type="caution">
    <text evidence="12">The sequence shown here is derived from an EMBL/GenBank/DDBJ whole genome shotgun (WGS) entry which is preliminary data.</text>
</comment>
<keyword evidence="2" id="KW-1003">Cell membrane</keyword>
<dbReference type="CDD" id="cd06225">
    <property type="entry name" value="HAMP"/>
    <property type="match status" value="1"/>
</dbReference>
<dbReference type="GO" id="GO:0007165">
    <property type="term" value="P:signal transduction"/>
    <property type="evidence" value="ECO:0007669"/>
    <property type="project" value="UniProtKB-KW"/>
</dbReference>
<dbReference type="SMART" id="SM00283">
    <property type="entry name" value="MA"/>
    <property type="match status" value="1"/>
</dbReference>
<sequence length="567" mass="61630">MNKLKHIKIGMKFNVLQVFVILFLCILITIVAKWEIEKSLMETFEERAMEASTLGETIVNDRFIGDWTIKDGELYKGEHNFTNDTTLVDEIGKTVSGAVTIFNGDTRIATNVQVDGQRSIGTKASETVVDQVLKNGSTYVGVADVVGTPYVTVYQPLKDASGKVIGMWFIGEPITKINEITMSLVMKIVLALLVGGTIAILGSIFLTRALVRPIKQINRQLKEIAEGEGDLTQELIVKTEDETGELAHSFNQMLASLRKMMKQVADSSVHVAAASEELTANAEQTTEATSQIAQSIHDIAEGAEMQENGANISFQSIDTVRNNLQKVVDQSTTVTQVAKETSQEALNGNDTLQKVIHQMNVINDATSNASQSIDELGKQSNEIGNIVAVITAISEQTNLLALNAAIEAARAGEHGKGFAVVADEVRKLAEQSKVSASQISDLILQTQKGTEKAVKAIELGTKETASGMLVVEETKQGFEKILQSVDQVTVRIQEVNLIAKNMYDAVNKVYTSVEDNLSIAKNSSSTTQLVASASEEQLATMEEITSSAETMSKMSEELQLLVSQFKY</sequence>
<dbReference type="Pfam" id="PF00672">
    <property type="entry name" value="HAMP"/>
    <property type="match status" value="1"/>
</dbReference>
<dbReference type="InterPro" id="IPR029151">
    <property type="entry name" value="Sensor-like_sf"/>
</dbReference>
<dbReference type="eggNOG" id="COG0840">
    <property type="taxonomic scope" value="Bacteria"/>
</dbReference>
<dbReference type="Pfam" id="PF00015">
    <property type="entry name" value="MCPsignal"/>
    <property type="match status" value="1"/>
</dbReference>
<dbReference type="PANTHER" id="PTHR32089">
    <property type="entry name" value="METHYL-ACCEPTING CHEMOTAXIS PROTEIN MCPB"/>
    <property type="match status" value="1"/>
</dbReference>
<keyword evidence="3 9" id="KW-0812">Transmembrane</keyword>
<organism evidence="12 13">
    <name type="scientific">Viridibacillus arenosi FSL R5-213</name>
    <dbReference type="NCBI Taxonomy" id="1227360"/>
    <lineage>
        <taxon>Bacteria</taxon>
        <taxon>Bacillati</taxon>
        <taxon>Bacillota</taxon>
        <taxon>Bacilli</taxon>
        <taxon>Bacillales</taxon>
        <taxon>Caryophanaceae</taxon>
        <taxon>Viridibacillus</taxon>
    </lineage>
</organism>
<proteinExistence type="inferred from homology"/>
<dbReference type="SMART" id="SM00304">
    <property type="entry name" value="HAMP"/>
    <property type="match status" value="1"/>
</dbReference>
<feature type="transmembrane region" description="Helical" evidence="9">
    <location>
        <begin position="12"/>
        <end position="32"/>
    </location>
</feature>
<dbReference type="RefSeq" id="WP_038182139.1">
    <property type="nucleotide sequence ID" value="NZ_ASQA01000013.1"/>
</dbReference>
<dbReference type="PANTHER" id="PTHR32089:SF112">
    <property type="entry name" value="LYSOZYME-LIKE PROTEIN-RELATED"/>
    <property type="match status" value="1"/>
</dbReference>
<evidence type="ECO:0000256" key="2">
    <source>
        <dbReference type="ARBA" id="ARBA00022475"/>
    </source>
</evidence>
<keyword evidence="4 9" id="KW-1133">Transmembrane helix</keyword>
<gene>
    <name evidence="12" type="ORF">C176_07547</name>
</gene>
<keyword evidence="13" id="KW-1185">Reference proteome</keyword>
<evidence type="ECO:0000259" key="10">
    <source>
        <dbReference type="PROSITE" id="PS50111"/>
    </source>
</evidence>
<dbReference type="CDD" id="cd11386">
    <property type="entry name" value="MCP_signal"/>
    <property type="match status" value="1"/>
</dbReference>
<dbReference type="Gene3D" id="6.10.340.10">
    <property type="match status" value="1"/>
</dbReference>
<evidence type="ECO:0000256" key="3">
    <source>
        <dbReference type="ARBA" id="ARBA00022692"/>
    </source>
</evidence>
<evidence type="ECO:0000256" key="5">
    <source>
        <dbReference type="ARBA" id="ARBA00023136"/>
    </source>
</evidence>
<evidence type="ECO:0000259" key="11">
    <source>
        <dbReference type="PROSITE" id="PS50885"/>
    </source>
</evidence>
<protein>
    <submittedName>
        <fullName evidence="12">Methyl-accepting chemotaxis sensory transducer</fullName>
    </submittedName>
</protein>
<name>W4F1B1_9BACL</name>
<keyword evidence="5 9" id="KW-0472">Membrane</keyword>
<dbReference type="Pfam" id="PF17202">
    <property type="entry name" value="sCache_3_3"/>
    <property type="match status" value="1"/>
</dbReference>
<dbReference type="PATRIC" id="fig|1227360.4.peg.1538"/>
<dbReference type="Proteomes" id="UP000019062">
    <property type="component" value="Unassembled WGS sequence"/>
</dbReference>
<dbReference type="SUPFAM" id="SSF103190">
    <property type="entry name" value="Sensory domain-like"/>
    <property type="match status" value="1"/>
</dbReference>
<dbReference type="GO" id="GO:0005886">
    <property type="term" value="C:plasma membrane"/>
    <property type="evidence" value="ECO:0007669"/>
    <property type="project" value="UniProtKB-SubCell"/>
</dbReference>
<dbReference type="InterPro" id="IPR003660">
    <property type="entry name" value="HAMP_dom"/>
</dbReference>
<feature type="transmembrane region" description="Helical" evidence="9">
    <location>
        <begin position="188"/>
        <end position="211"/>
    </location>
</feature>
<evidence type="ECO:0000313" key="13">
    <source>
        <dbReference type="Proteomes" id="UP000019062"/>
    </source>
</evidence>
<feature type="domain" description="HAMP" evidence="11">
    <location>
        <begin position="208"/>
        <end position="262"/>
    </location>
</feature>
<evidence type="ECO:0000256" key="8">
    <source>
        <dbReference type="PROSITE-ProRule" id="PRU00284"/>
    </source>
</evidence>
<evidence type="ECO:0000256" key="9">
    <source>
        <dbReference type="SAM" id="Phobius"/>
    </source>
</evidence>
<evidence type="ECO:0000313" key="12">
    <source>
        <dbReference type="EMBL" id="ETT86550.1"/>
    </source>
</evidence>
<evidence type="ECO:0000256" key="1">
    <source>
        <dbReference type="ARBA" id="ARBA00004651"/>
    </source>
</evidence>
<evidence type="ECO:0000256" key="6">
    <source>
        <dbReference type="ARBA" id="ARBA00023224"/>
    </source>
</evidence>
<evidence type="ECO:0000256" key="4">
    <source>
        <dbReference type="ARBA" id="ARBA00022989"/>
    </source>
</evidence>
<dbReference type="PROSITE" id="PS50885">
    <property type="entry name" value="HAMP"/>
    <property type="match status" value="1"/>
</dbReference>